<dbReference type="PANTHER" id="PTHR43138">
    <property type="entry name" value="ACETYLTRANSFERASE, GNAT FAMILY"/>
    <property type="match status" value="1"/>
</dbReference>
<dbReference type="SUPFAM" id="SSF55729">
    <property type="entry name" value="Acyl-CoA N-acyltransferases (Nat)"/>
    <property type="match status" value="1"/>
</dbReference>
<protein>
    <submittedName>
        <fullName evidence="2">Putative acetyltransferase</fullName>
        <ecNumber evidence="2">2.3.1.-</ecNumber>
    </submittedName>
</protein>
<name>I3WYW2_SINF2</name>
<evidence type="ECO:0000259" key="1">
    <source>
        <dbReference type="PROSITE" id="PS51186"/>
    </source>
</evidence>
<feature type="domain" description="N-acetyltransferase" evidence="1">
    <location>
        <begin position="75"/>
        <end position="234"/>
    </location>
</feature>
<dbReference type="HOGENOM" id="CLU_013985_42_2_5"/>
<evidence type="ECO:0000313" key="3">
    <source>
        <dbReference type="Proteomes" id="UP000006180"/>
    </source>
</evidence>
<dbReference type="InterPro" id="IPR000182">
    <property type="entry name" value="GNAT_dom"/>
</dbReference>
<keyword evidence="2" id="KW-0012">Acyltransferase</keyword>
<dbReference type="EMBL" id="CP003563">
    <property type="protein sequence ID" value="AFL48818.1"/>
    <property type="molecule type" value="Genomic_DNA"/>
</dbReference>
<dbReference type="CDD" id="cd04301">
    <property type="entry name" value="NAT_SF"/>
    <property type="match status" value="1"/>
</dbReference>
<dbReference type="AlphaFoldDB" id="I3WYW2"/>
<dbReference type="KEGG" id="sfd:USDA257_c02200"/>
<dbReference type="PROSITE" id="PS51186">
    <property type="entry name" value="GNAT"/>
    <property type="match status" value="1"/>
</dbReference>
<sequence>MSNRRPRLGRCNGRMRRLVSRKVWTKGQVGSFDFARRLMQPSRRRGRSRHFPAAMDKNTVTRFSAPAAKANHAGMNIRPASSADAPAVWSIIEPMIRAGETYALDPNLSRAEALAYWMGAEKEVFVAEQAGAILGTYYMRPNQAGGGQHVCNCGYVTAPDATGKGVARSLCEHSMATARAHGYRAMQFNFVVSTNLRAISLWQKMGFKVVGTLPGAFRHTTYGYVDAFVMYQAL</sequence>
<dbReference type="InterPro" id="IPR016181">
    <property type="entry name" value="Acyl_CoA_acyltransferase"/>
</dbReference>
<gene>
    <name evidence="2" type="ORF">USDA257_c02200</name>
</gene>
<proteinExistence type="predicted"/>
<accession>I3WYW2</accession>
<dbReference type="Gene3D" id="3.40.630.30">
    <property type="match status" value="1"/>
</dbReference>
<dbReference type="EC" id="2.3.1.-" evidence="2"/>
<keyword evidence="2" id="KW-0808">Transferase</keyword>
<dbReference type="PANTHER" id="PTHR43138:SF1">
    <property type="entry name" value="N-ACETYLTRANSFERASE ACA1"/>
    <property type="match status" value="1"/>
</dbReference>
<dbReference type="PATRIC" id="fig|1185652.3.peg.229"/>
<dbReference type="eggNOG" id="COG1247">
    <property type="taxonomic scope" value="Bacteria"/>
</dbReference>
<reference evidence="2 3" key="1">
    <citation type="journal article" date="2012" name="J. Bacteriol.">
        <title>Complete genome sequence of the broad-host-range strain Sinorhizobium fredii USDA257.</title>
        <authorList>
            <person name="Schuldes J."/>
            <person name="Rodriguez Orbegoso M."/>
            <person name="Schmeisser C."/>
            <person name="Krishnan H.B."/>
            <person name="Daniel R."/>
            <person name="Streit W.R."/>
        </authorList>
    </citation>
    <scope>NUCLEOTIDE SEQUENCE [LARGE SCALE GENOMIC DNA]</scope>
    <source>
        <strain evidence="2 3">USDA 257</strain>
    </source>
</reference>
<dbReference type="Proteomes" id="UP000006180">
    <property type="component" value="Chromosome"/>
</dbReference>
<organism evidence="2 3">
    <name type="scientific">Sinorhizobium fredii (strain USDA 257)</name>
    <dbReference type="NCBI Taxonomy" id="1185652"/>
    <lineage>
        <taxon>Bacteria</taxon>
        <taxon>Pseudomonadati</taxon>
        <taxon>Pseudomonadota</taxon>
        <taxon>Alphaproteobacteria</taxon>
        <taxon>Hyphomicrobiales</taxon>
        <taxon>Rhizobiaceae</taxon>
        <taxon>Sinorhizobium/Ensifer group</taxon>
        <taxon>Sinorhizobium</taxon>
    </lineage>
</organism>
<dbReference type="InterPro" id="IPR052742">
    <property type="entry name" value="Mito_N-acetyltransferase"/>
</dbReference>
<dbReference type="Pfam" id="PF00583">
    <property type="entry name" value="Acetyltransf_1"/>
    <property type="match status" value="1"/>
</dbReference>
<evidence type="ECO:0000313" key="2">
    <source>
        <dbReference type="EMBL" id="AFL48818.1"/>
    </source>
</evidence>
<dbReference type="GO" id="GO:0016747">
    <property type="term" value="F:acyltransferase activity, transferring groups other than amino-acyl groups"/>
    <property type="evidence" value="ECO:0007669"/>
    <property type="project" value="InterPro"/>
</dbReference>